<organism evidence="1">
    <name type="scientific">Comamonas kerstersii</name>
    <dbReference type="NCBI Taxonomy" id="225992"/>
    <lineage>
        <taxon>Bacteria</taxon>
        <taxon>Pseudomonadati</taxon>
        <taxon>Pseudomonadota</taxon>
        <taxon>Betaproteobacteria</taxon>
        <taxon>Burkholderiales</taxon>
        <taxon>Comamonadaceae</taxon>
        <taxon>Comamonas</taxon>
    </lineage>
</organism>
<comment type="caution">
    <text evidence="1">The sequence shown here is derived from an EMBL/GenBank/DDBJ whole genome shotgun (WGS) entry which is preliminary data.</text>
</comment>
<dbReference type="CDD" id="cd09736">
    <property type="entry name" value="Csy2_I-F"/>
    <property type="match status" value="1"/>
</dbReference>
<name>A0A6A1R6P1_9BURK</name>
<dbReference type="EMBL" id="VZOT01000001">
    <property type="protein sequence ID" value="KAB0588570.1"/>
    <property type="molecule type" value="Genomic_DNA"/>
</dbReference>
<accession>A0A6A1R6P1</accession>
<dbReference type="NCBIfam" id="TIGR02565">
    <property type="entry name" value="cas_Csy2"/>
    <property type="match status" value="1"/>
</dbReference>
<dbReference type="AlphaFoldDB" id="A0A6A1R6P1"/>
<dbReference type="InterPro" id="IPR013398">
    <property type="entry name" value="CRISPR-assoc_prot_Csy2"/>
</dbReference>
<gene>
    <name evidence="1" type="primary">csy2</name>
    <name evidence="1" type="ORF">F7P80_01285</name>
</gene>
<evidence type="ECO:0000313" key="1">
    <source>
        <dbReference type="EMBL" id="KAB0588570.1"/>
    </source>
</evidence>
<sequence>MSQPQPQAILTLPHLRVQNANAISSALTHGFPSITAFTGLMWALQRKLAQACIPLKLLSVGVVCHHHQEQVSQGYVRTFSLSRNPIDKDGSTAAIVEEDRMHLQVSLVFGVALQPGTAASALHSDEQQKEWAAQISDIVAQMRVAGGTLLPSRPIPGKKVRPWMAVIAESPEQRKKDFRFWRRQWLPGFALVARDDVLADRLACLRQSQPDATLLDAWLHAARFNYQPVSDAQVPDGKVEWQDPQRGKGSGWLVPIPVGYAALTPQHAAGTVANARDMHTPVRFVESVYSMGEWISPHRLEDVQQLLWWADTDASTGLYRCRNGYSAQRLVMTASDGPTDDEWDEEDDDYVDD</sequence>
<dbReference type="RefSeq" id="WP_151042211.1">
    <property type="nucleotide sequence ID" value="NZ_VZOT01000001.1"/>
</dbReference>
<proteinExistence type="predicted"/>
<reference evidence="1" key="1">
    <citation type="submission" date="2019-09" db="EMBL/GenBank/DDBJ databases">
        <title>Draft genome sequences of 48 bacterial type strains from the CCUG.</title>
        <authorList>
            <person name="Tunovic T."/>
            <person name="Pineiro-Iglesias B."/>
            <person name="Unosson C."/>
            <person name="Inganas E."/>
            <person name="Ohlen M."/>
            <person name="Cardew S."/>
            <person name="Jensie-Markopoulos S."/>
            <person name="Salva-Serra F."/>
            <person name="Jaen-Luchoro D."/>
            <person name="Karlsson R."/>
            <person name="Svensson-Stadler L."/>
            <person name="Chun J."/>
            <person name="Moore E."/>
        </authorList>
    </citation>
    <scope>NUCLEOTIDE SEQUENCE</scope>
    <source>
        <strain evidence="1">CCUG 15333</strain>
    </source>
</reference>
<dbReference type="Pfam" id="PF09614">
    <property type="entry name" value="Cas_Csy2"/>
    <property type="match status" value="1"/>
</dbReference>
<protein>
    <submittedName>
        <fullName evidence="1">Type I-F CRISPR-associated protein Csy2</fullName>
    </submittedName>
</protein>